<keyword evidence="2" id="KW-1185">Reference proteome</keyword>
<dbReference type="EMBL" id="VFIA01000035">
    <property type="protein sequence ID" value="MBC3794014.1"/>
    <property type="molecule type" value="Genomic_DNA"/>
</dbReference>
<reference evidence="1 2" key="1">
    <citation type="submission" date="2019-06" db="EMBL/GenBank/DDBJ databases">
        <title>Spirosoma utsteinense sp. nov. isolated from Antarctic ice-free soils.</title>
        <authorList>
            <person name="Tahon G."/>
        </authorList>
    </citation>
    <scope>NUCLEOTIDE SEQUENCE [LARGE SCALE GENOMIC DNA]</scope>
    <source>
        <strain evidence="1 2">LMG 31447</strain>
    </source>
</reference>
<dbReference type="Proteomes" id="UP000700732">
    <property type="component" value="Unassembled WGS sequence"/>
</dbReference>
<organism evidence="1 2">
    <name type="scientific">Spirosoma utsteinense</name>
    <dbReference type="NCBI Taxonomy" id="2585773"/>
    <lineage>
        <taxon>Bacteria</taxon>
        <taxon>Pseudomonadati</taxon>
        <taxon>Bacteroidota</taxon>
        <taxon>Cytophagia</taxon>
        <taxon>Cytophagales</taxon>
        <taxon>Cytophagaceae</taxon>
        <taxon>Spirosoma</taxon>
    </lineage>
</organism>
<protein>
    <submittedName>
        <fullName evidence="1">Uncharacterized protein</fullName>
    </submittedName>
</protein>
<proteinExistence type="predicted"/>
<comment type="caution">
    <text evidence="1">The sequence shown here is derived from an EMBL/GenBank/DDBJ whole genome shotgun (WGS) entry which is preliminary data.</text>
</comment>
<gene>
    <name evidence="1" type="ORF">FH603_4541</name>
</gene>
<accession>A0ABR6WCJ6</accession>
<evidence type="ECO:0000313" key="2">
    <source>
        <dbReference type="Proteomes" id="UP000700732"/>
    </source>
</evidence>
<name>A0ABR6WCJ6_9BACT</name>
<sequence length="69" mass="7919">MAPLSTIFAYPTSWTVRFAPGYYAQNPVSMQLLPIDIDDTKNNRFRGNPACMNVLDVYPDYYLPRHHPG</sequence>
<evidence type="ECO:0000313" key="1">
    <source>
        <dbReference type="EMBL" id="MBC3794014.1"/>
    </source>
</evidence>